<comment type="similarity">
    <text evidence="1">To bacterial alkanal monooxygenase alpha and beta chains.</text>
</comment>
<dbReference type="Pfam" id="PF00296">
    <property type="entry name" value="Bac_luciferase"/>
    <property type="match status" value="1"/>
</dbReference>
<feature type="domain" description="Luciferase-like" evidence="2">
    <location>
        <begin position="27"/>
        <end position="304"/>
    </location>
</feature>
<evidence type="ECO:0000256" key="1">
    <source>
        <dbReference type="ARBA" id="ARBA00007789"/>
    </source>
</evidence>
<dbReference type="PANTHER" id="PTHR30137">
    <property type="entry name" value="LUCIFERASE-LIKE MONOOXYGENASE"/>
    <property type="match status" value="1"/>
</dbReference>
<dbReference type="EMBL" id="JAVDYJ010000001">
    <property type="protein sequence ID" value="MDR7347814.1"/>
    <property type="molecule type" value="Genomic_DNA"/>
</dbReference>
<reference evidence="3 4" key="1">
    <citation type="submission" date="2023-07" db="EMBL/GenBank/DDBJ databases">
        <title>Sequencing the genomes of 1000 actinobacteria strains.</title>
        <authorList>
            <person name="Klenk H.-P."/>
        </authorList>
    </citation>
    <scope>NUCLEOTIDE SEQUENCE [LARGE SCALE GENOMIC DNA]</scope>
    <source>
        <strain evidence="3 4">DSM 22966</strain>
    </source>
</reference>
<dbReference type="NCBIfam" id="TIGR03558">
    <property type="entry name" value="oxido_grp_1"/>
    <property type="match status" value="1"/>
</dbReference>
<sequence>MSAVPLSILDRANTRLVDGRPVDASVILQEVTTRAQAAETLGYQRFWVAEHHAVPGIVGSTPTLFLAHLASATSTIRLGTGGIMVPSHQPLVIAEQIGTLQALYGTRIDAGLGASVGFTKPVREALRHNTNAKEHFFDDVDEVLDYLDGTAAITAYPQDESRTELHVLTSGGSTEFAATRGMGLVLGGPSVTRGLTSPGERSPVAAQYREQFVAATSRNQRPHVIASVNVATADSTSAAQQLVLSEAWALTQSRTTGVFGPLEDPATIDLSALSAQQQRRLDRALESTIYGTPDEVMEQLEAVVAYTQADEIMVTGNIWDPAAQLTSDQLLIEAWLAR</sequence>
<dbReference type="InterPro" id="IPR011251">
    <property type="entry name" value="Luciferase-like_dom"/>
</dbReference>
<gene>
    <name evidence="3" type="ORF">J2S62_002071</name>
</gene>
<evidence type="ECO:0000313" key="4">
    <source>
        <dbReference type="Proteomes" id="UP001183794"/>
    </source>
</evidence>
<organism evidence="3 4">
    <name type="scientific">Enteractinococcus fodinae</name>
    <dbReference type="NCBI Taxonomy" id="684663"/>
    <lineage>
        <taxon>Bacteria</taxon>
        <taxon>Bacillati</taxon>
        <taxon>Actinomycetota</taxon>
        <taxon>Actinomycetes</taxon>
        <taxon>Micrococcales</taxon>
        <taxon>Micrococcaceae</taxon>
    </lineage>
</organism>
<keyword evidence="4" id="KW-1185">Reference proteome</keyword>
<evidence type="ECO:0000259" key="2">
    <source>
        <dbReference type="Pfam" id="PF00296"/>
    </source>
</evidence>
<name>A0ABU2B602_9MICC</name>
<dbReference type="InterPro" id="IPR050766">
    <property type="entry name" value="Bact_Lucif_Oxidored"/>
</dbReference>
<accession>A0ABU2B602</accession>
<dbReference type="SUPFAM" id="SSF51679">
    <property type="entry name" value="Bacterial luciferase-like"/>
    <property type="match status" value="1"/>
</dbReference>
<dbReference type="InterPro" id="IPR036661">
    <property type="entry name" value="Luciferase-like_sf"/>
</dbReference>
<protein>
    <submittedName>
        <fullName evidence="3">Luciferase family oxidoreductase group 1</fullName>
    </submittedName>
</protein>
<dbReference type="RefSeq" id="WP_310174437.1">
    <property type="nucleotide sequence ID" value="NZ_BAABHE010000002.1"/>
</dbReference>
<evidence type="ECO:0000313" key="3">
    <source>
        <dbReference type="EMBL" id="MDR7347814.1"/>
    </source>
</evidence>
<dbReference type="InterPro" id="IPR019949">
    <property type="entry name" value="CmoO-like"/>
</dbReference>
<dbReference type="PANTHER" id="PTHR30137:SF6">
    <property type="entry name" value="LUCIFERASE-LIKE MONOOXYGENASE"/>
    <property type="match status" value="1"/>
</dbReference>
<proteinExistence type="predicted"/>
<dbReference type="Gene3D" id="3.20.20.30">
    <property type="entry name" value="Luciferase-like domain"/>
    <property type="match status" value="1"/>
</dbReference>
<comment type="caution">
    <text evidence="3">The sequence shown here is derived from an EMBL/GenBank/DDBJ whole genome shotgun (WGS) entry which is preliminary data.</text>
</comment>
<dbReference type="Proteomes" id="UP001183794">
    <property type="component" value="Unassembled WGS sequence"/>
</dbReference>